<dbReference type="STRING" id="640081.Dsui_3001"/>
<evidence type="ECO:0000259" key="3">
    <source>
        <dbReference type="PROSITE" id="PS51832"/>
    </source>
</evidence>
<dbReference type="Pfam" id="PF13487">
    <property type="entry name" value="HD_5"/>
    <property type="match status" value="1"/>
</dbReference>
<feature type="domain" description="HD-GYP" evidence="3">
    <location>
        <begin position="148"/>
        <end position="343"/>
    </location>
</feature>
<dbReference type="GO" id="GO:0000160">
    <property type="term" value="P:phosphorelay signal transduction system"/>
    <property type="evidence" value="ECO:0007669"/>
    <property type="project" value="InterPro"/>
</dbReference>
<dbReference type="PROSITE" id="PS50110">
    <property type="entry name" value="RESPONSE_REGULATORY"/>
    <property type="match status" value="1"/>
</dbReference>
<dbReference type="AlphaFoldDB" id="G8QH03"/>
<dbReference type="Gene3D" id="3.40.50.2300">
    <property type="match status" value="1"/>
</dbReference>
<dbReference type="PANTHER" id="PTHR45228">
    <property type="entry name" value="CYCLIC DI-GMP PHOSPHODIESTERASE TM_0186-RELATED"/>
    <property type="match status" value="1"/>
</dbReference>
<dbReference type="EMBL" id="CP003153">
    <property type="protein sequence ID" value="AEV27336.1"/>
    <property type="molecule type" value="Genomic_DNA"/>
</dbReference>
<dbReference type="Proteomes" id="UP000005633">
    <property type="component" value="Chromosome"/>
</dbReference>
<dbReference type="PANTHER" id="PTHR45228:SF1">
    <property type="entry name" value="CYCLIC DI-GMP PHOSPHODIESTERASE TM_0186"/>
    <property type="match status" value="1"/>
</dbReference>
<dbReference type="CDD" id="cd00077">
    <property type="entry name" value="HDc"/>
    <property type="match status" value="1"/>
</dbReference>
<dbReference type="SUPFAM" id="SSF109604">
    <property type="entry name" value="HD-domain/PDEase-like"/>
    <property type="match status" value="1"/>
</dbReference>
<dbReference type="SMART" id="SM00471">
    <property type="entry name" value="HDc"/>
    <property type="match status" value="1"/>
</dbReference>
<dbReference type="NCBIfam" id="TIGR00277">
    <property type="entry name" value="HDIG"/>
    <property type="match status" value="1"/>
</dbReference>
<dbReference type="Gene3D" id="1.10.3210.10">
    <property type="entry name" value="Hypothetical protein af1432"/>
    <property type="match status" value="1"/>
</dbReference>
<dbReference type="eggNOG" id="COG3437">
    <property type="taxonomic scope" value="Bacteria"/>
</dbReference>
<keyword evidence="1" id="KW-0597">Phosphoprotein</keyword>
<feature type="modified residue" description="4-aspartylphosphate" evidence="1">
    <location>
        <position position="67"/>
    </location>
</feature>
<evidence type="ECO:0000313" key="5">
    <source>
        <dbReference type="Proteomes" id="UP000005633"/>
    </source>
</evidence>
<dbReference type="InterPro" id="IPR003607">
    <property type="entry name" value="HD/PDEase_dom"/>
</dbReference>
<dbReference type="HOGENOM" id="CLU_000445_92_10_4"/>
<proteinExistence type="predicted"/>
<gene>
    <name evidence="4" type="ordered locus">Dsui_3001</name>
</gene>
<dbReference type="GO" id="GO:0008081">
    <property type="term" value="F:phosphoric diester hydrolase activity"/>
    <property type="evidence" value="ECO:0007669"/>
    <property type="project" value="UniProtKB-ARBA"/>
</dbReference>
<protein>
    <submittedName>
        <fullName evidence="4">Putative domain HDIG-containing protein</fullName>
    </submittedName>
</protein>
<dbReference type="InterPro" id="IPR052020">
    <property type="entry name" value="Cyclic_di-GMP/3'3'-cGAMP_PDE"/>
</dbReference>
<dbReference type="RefSeq" id="WP_014238016.1">
    <property type="nucleotide sequence ID" value="NC_016616.1"/>
</dbReference>
<evidence type="ECO:0000259" key="2">
    <source>
        <dbReference type="PROSITE" id="PS50110"/>
    </source>
</evidence>
<dbReference type="SUPFAM" id="SSF52172">
    <property type="entry name" value="CheY-like"/>
    <property type="match status" value="1"/>
</dbReference>
<dbReference type="OrthoDB" id="9763857at2"/>
<feature type="domain" description="Response regulatory" evidence="2">
    <location>
        <begin position="17"/>
        <end position="132"/>
    </location>
</feature>
<dbReference type="SMART" id="SM00448">
    <property type="entry name" value="REC"/>
    <property type="match status" value="1"/>
</dbReference>
<dbReference type="PROSITE" id="PS51832">
    <property type="entry name" value="HD_GYP"/>
    <property type="match status" value="1"/>
</dbReference>
<reference evidence="4 5" key="1">
    <citation type="journal article" date="2012" name="J. Bacteriol.">
        <title>Complete genome sequence of the anaerobic perchlorate-reducing bacterium Azospira suillum strain PS.</title>
        <authorList>
            <person name="Byrne-Bailey K.G."/>
            <person name="Coates J.D."/>
        </authorList>
    </citation>
    <scope>NUCLEOTIDE SEQUENCE [LARGE SCALE GENOMIC DNA]</scope>
    <source>
        <strain evidence="5">ATCC BAA-33 / DSM 13638 / PS</strain>
    </source>
</reference>
<organism evidence="4 5">
    <name type="scientific">Azospira oryzae (strain ATCC BAA-33 / DSM 13638 / PS)</name>
    <name type="common">Dechlorosoma suillum</name>
    <dbReference type="NCBI Taxonomy" id="640081"/>
    <lineage>
        <taxon>Bacteria</taxon>
        <taxon>Pseudomonadati</taxon>
        <taxon>Pseudomonadota</taxon>
        <taxon>Betaproteobacteria</taxon>
        <taxon>Rhodocyclales</taxon>
        <taxon>Rhodocyclaceae</taxon>
        <taxon>Azospira</taxon>
    </lineage>
</organism>
<dbReference type="InterPro" id="IPR011006">
    <property type="entry name" value="CheY-like_superfamily"/>
</dbReference>
<dbReference type="KEGG" id="dsu:Dsui_3001"/>
<name>G8QH03_AZOOP</name>
<dbReference type="InterPro" id="IPR001789">
    <property type="entry name" value="Sig_transdc_resp-reg_receiver"/>
</dbReference>
<evidence type="ECO:0000256" key="1">
    <source>
        <dbReference type="PROSITE-ProRule" id="PRU00169"/>
    </source>
</evidence>
<accession>G8QH03</accession>
<dbReference type="InterPro" id="IPR037522">
    <property type="entry name" value="HD_GYP_dom"/>
</dbReference>
<dbReference type="Pfam" id="PF00072">
    <property type="entry name" value="Response_reg"/>
    <property type="match status" value="1"/>
</dbReference>
<evidence type="ECO:0000313" key="4">
    <source>
        <dbReference type="EMBL" id="AEV27336.1"/>
    </source>
</evidence>
<sequence>MNALEKDQDAEFLRTLSLLYVEDEEEVRRELTRFLSRRFAKVDVAANGQEGLELFRQHGGYDIVVTDVRMPVMDGLSMAAAIKDIQREVPVIVITAYNEMDYFVRAIEIGIDRYITKPVDPFLLMEAVSRSAKMHFHQREIERAREETTEALNQVVAVLARAIEVRDPYTDGHQKRVSQLAGAIAERMGLPAAQVAGIRVGASIHDIGKIQVPAEFLSMPRRPSPDEFALIKAHVEAGYEILGDATFPWPIAQMVRQHHERLDGSGYPQGLKGDEISLEARIIAVADVVEAMSSDRPYRAALGLEAAKEEIRQHRGTLYDGAVVDACLAVLESNPERYVGTAA</sequence>
<dbReference type="InterPro" id="IPR006675">
    <property type="entry name" value="HDIG_dom"/>
</dbReference>